<feature type="compositionally biased region" description="Basic and acidic residues" evidence="2">
    <location>
        <begin position="1"/>
        <end position="12"/>
    </location>
</feature>
<feature type="region of interest" description="Disordered" evidence="2">
    <location>
        <begin position="1"/>
        <end position="54"/>
    </location>
</feature>
<evidence type="ECO:0000313" key="3">
    <source>
        <dbReference type="EMBL" id="GAU45157.1"/>
    </source>
</evidence>
<evidence type="ECO:0000256" key="1">
    <source>
        <dbReference type="SAM" id="Coils"/>
    </source>
</evidence>
<evidence type="ECO:0000256" key="2">
    <source>
        <dbReference type="SAM" id="MobiDB-lite"/>
    </source>
</evidence>
<dbReference type="InterPro" id="IPR007942">
    <property type="entry name" value="PLipase-like"/>
</dbReference>
<dbReference type="EMBL" id="DF974103">
    <property type="protein sequence ID" value="GAU45157.1"/>
    <property type="molecule type" value="Genomic_DNA"/>
</dbReference>
<proteinExistence type="predicted"/>
<protein>
    <recommendedName>
        <fullName evidence="5">Phospholipase-like protein</fullName>
    </recommendedName>
</protein>
<feature type="coiled-coil region" evidence="1">
    <location>
        <begin position="178"/>
        <end position="223"/>
    </location>
</feature>
<evidence type="ECO:0000313" key="4">
    <source>
        <dbReference type="Proteomes" id="UP000242715"/>
    </source>
</evidence>
<dbReference type="AlphaFoldDB" id="A0A2Z6PJU1"/>
<dbReference type="Proteomes" id="UP000242715">
    <property type="component" value="Unassembled WGS sequence"/>
</dbReference>
<dbReference type="Pfam" id="PF05278">
    <property type="entry name" value="PEARLI-4"/>
    <property type="match status" value="1"/>
</dbReference>
<name>A0A2Z6PJU1_TRISU</name>
<accession>A0A2Z6PJU1</accession>
<dbReference type="PANTHER" id="PTHR35358:SF10">
    <property type="entry name" value="PLANT PHOSPHOLIPASE-LIKE PROTEIN"/>
    <property type="match status" value="1"/>
</dbReference>
<gene>
    <name evidence="3" type="ORF">TSUD_253900</name>
</gene>
<evidence type="ECO:0008006" key="5">
    <source>
        <dbReference type="Google" id="ProtNLM"/>
    </source>
</evidence>
<keyword evidence="1" id="KW-0175">Coiled coil</keyword>
<organism evidence="3 4">
    <name type="scientific">Trifolium subterraneum</name>
    <name type="common">Subterranean clover</name>
    <dbReference type="NCBI Taxonomy" id="3900"/>
    <lineage>
        <taxon>Eukaryota</taxon>
        <taxon>Viridiplantae</taxon>
        <taxon>Streptophyta</taxon>
        <taxon>Embryophyta</taxon>
        <taxon>Tracheophyta</taxon>
        <taxon>Spermatophyta</taxon>
        <taxon>Magnoliopsida</taxon>
        <taxon>eudicotyledons</taxon>
        <taxon>Gunneridae</taxon>
        <taxon>Pentapetalae</taxon>
        <taxon>rosids</taxon>
        <taxon>fabids</taxon>
        <taxon>Fabales</taxon>
        <taxon>Fabaceae</taxon>
        <taxon>Papilionoideae</taxon>
        <taxon>50 kb inversion clade</taxon>
        <taxon>NPAAA clade</taxon>
        <taxon>Hologalegina</taxon>
        <taxon>IRL clade</taxon>
        <taxon>Trifolieae</taxon>
        <taxon>Trifolium</taxon>
    </lineage>
</organism>
<dbReference type="OrthoDB" id="1096033at2759"/>
<keyword evidence="4" id="KW-1185">Reference proteome</keyword>
<feature type="compositionally biased region" description="Acidic residues" evidence="2">
    <location>
        <begin position="16"/>
        <end position="33"/>
    </location>
</feature>
<sequence>MERESGHNKAENVENVMEEVGEGETNMMEEEGEPEKSLSNHAGKNTFGKESIPLEKEVLADDDDEEIQSWPKNKTNIGYQVKEEYRPILRKIIYKHGDIAKHCLTDFMDIRSALLDRIYGIISEFDTKDLSKIKETDLKSKIAVVDGIRKMKVDVEWLHKRLTDVLEARELFMQSGMLKDKKDTNKKLIEESEKALEQVSEKLRAIRDENVVCKDNLARAKEESARIARVVGFAKNKVQRFLHCSVVDGLI</sequence>
<reference evidence="4" key="1">
    <citation type="journal article" date="2017" name="Front. Plant Sci.">
        <title>Climate Clever Clovers: New Paradigm to Reduce the Environmental Footprint of Ruminants by Breeding Low Methanogenic Forages Utilizing Haplotype Variation.</title>
        <authorList>
            <person name="Kaur P."/>
            <person name="Appels R."/>
            <person name="Bayer P.E."/>
            <person name="Keeble-Gagnere G."/>
            <person name="Wang J."/>
            <person name="Hirakawa H."/>
            <person name="Shirasawa K."/>
            <person name="Vercoe P."/>
            <person name="Stefanova K."/>
            <person name="Durmic Z."/>
            <person name="Nichols P."/>
            <person name="Revell C."/>
            <person name="Isobe S.N."/>
            <person name="Edwards D."/>
            <person name="Erskine W."/>
        </authorList>
    </citation>
    <scope>NUCLEOTIDE SEQUENCE [LARGE SCALE GENOMIC DNA]</scope>
    <source>
        <strain evidence="4">cv. Daliak</strain>
    </source>
</reference>
<dbReference type="PANTHER" id="PTHR35358">
    <property type="entry name" value="OS06G0711100 PROTEIN"/>
    <property type="match status" value="1"/>
</dbReference>